<dbReference type="EMBL" id="LR031876">
    <property type="protein sequence ID" value="VDD40583.1"/>
    <property type="molecule type" value="Genomic_DNA"/>
</dbReference>
<organism evidence="1">
    <name type="scientific">Brassica oleracea</name>
    <name type="common">Wild cabbage</name>
    <dbReference type="NCBI Taxonomy" id="3712"/>
    <lineage>
        <taxon>Eukaryota</taxon>
        <taxon>Viridiplantae</taxon>
        <taxon>Streptophyta</taxon>
        <taxon>Embryophyta</taxon>
        <taxon>Tracheophyta</taxon>
        <taxon>Spermatophyta</taxon>
        <taxon>Magnoliopsida</taxon>
        <taxon>eudicotyledons</taxon>
        <taxon>Gunneridae</taxon>
        <taxon>Pentapetalae</taxon>
        <taxon>rosids</taxon>
        <taxon>malvids</taxon>
        <taxon>Brassicales</taxon>
        <taxon>Brassicaceae</taxon>
        <taxon>Brassiceae</taxon>
        <taxon>Brassica</taxon>
    </lineage>
</organism>
<dbReference type="AlphaFoldDB" id="A0A3P6E8K8"/>
<accession>A0A3P6E8K8</accession>
<protein>
    <recommendedName>
        <fullName evidence="2">F-box associated domain-containing protein</fullName>
    </recommendedName>
</protein>
<name>A0A3P6E8K8_BRAOL</name>
<sequence length="118" mass="13432">MPPPHCSRPLMCEKIVIKEEKELAAMTGTGKCLSYIPSESKWKEGNKVIFPINRGWHVIENVVYCSNSDGLVMWCEAHKWESPETEVVAWREVMGSEALRDTLAASKLVSYAGRLWDY</sequence>
<gene>
    <name evidence="1" type="ORF">BOLC7T46143H</name>
</gene>
<proteinExistence type="predicted"/>
<reference evidence="1" key="1">
    <citation type="submission" date="2018-11" db="EMBL/GenBank/DDBJ databases">
        <authorList>
            <consortium name="Genoscope - CEA"/>
            <person name="William W."/>
        </authorList>
    </citation>
    <scope>NUCLEOTIDE SEQUENCE</scope>
</reference>
<evidence type="ECO:0008006" key="2">
    <source>
        <dbReference type="Google" id="ProtNLM"/>
    </source>
</evidence>
<evidence type="ECO:0000313" key="1">
    <source>
        <dbReference type="EMBL" id="VDD40583.1"/>
    </source>
</evidence>